<organism evidence="4 5">
    <name type="scientific">Linderina pennispora</name>
    <dbReference type="NCBI Taxonomy" id="61395"/>
    <lineage>
        <taxon>Eukaryota</taxon>
        <taxon>Fungi</taxon>
        <taxon>Fungi incertae sedis</taxon>
        <taxon>Zoopagomycota</taxon>
        <taxon>Kickxellomycotina</taxon>
        <taxon>Kickxellomycetes</taxon>
        <taxon>Kickxellales</taxon>
        <taxon>Kickxellaceae</taxon>
        <taxon>Linderina</taxon>
    </lineage>
</organism>
<dbReference type="PANTHER" id="PTHR13561">
    <property type="entry name" value="DNA REPLICATION REGULATOR DPB11-RELATED"/>
    <property type="match status" value="1"/>
</dbReference>
<dbReference type="Proteomes" id="UP000193922">
    <property type="component" value="Unassembled WGS sequence"/>
</dbReference>
<reference evidence="4 5" key="1">
    <citation type="submission" date="2016-07" db="EMBL/GenBank/DDBJ databases">
        <title>Pervasive Adenine N6-methylation of Active Genes in Fungi.</title>
        <authorList>
            <consortium name="DOE Joint Genome Institute"/>
            <person name="Mondo S.J."/>
            <person name="Dannebaum R.O."/>
            <person name="Kuo R.C."/>
            <person name="Labutti K."/>
            <person name="Haridas S."/>
            <person name="Kuo A."/>
            <person name="Salamov A."/>
            <person name="Ahrendt S.R."/>
            <person name="Lipzen A."/>
            <person name="Sullivan W."/>
            <person name="Andreopoulos W.B."/>
            <person name="Clum A."/>
            <person name="Lindquist E."/>
            <person name="Daum C."/>
            <person name="Ramamoorthy G.K."/>
            <person name="Gryganskyi A."/>
            <person name="Culley D."/>
            <person name="Magnuson J.K."/>
            <person name="James T.Y."/>
            <person name="O'Malley M.A."/>
            <person name="Stajich J.E."/>
            <person name="Spatafora J.W."/>
            <person name="Visel A."/>
            <person name="Grigoriev I.V."/>
        </authorList>
    </citation>
    <scope>NUCLEOTIDE SEQUENCE [LARGE SCALE GENOMIC DNA]</scope>
    <source>
        <strain evidence="4 5">ATCC 12442</strain>
    </source>
</reference>
<feature type="domain" description="BRCT" evidence="3">
    <location>
        <begin position="3"/>
        <end position="79"/>
    </location>
</feature>
<dbReference type="CDD" id="cd17731">
    <property type="entry name" value="BRCT_TopBP1_rpt2_like"/>
    <property type="match status" value="1"/>
</dbReference>
<dbReference type="GeneID" id="63800558"/>
<feature type="compositionally biased region" description="Polar residues" evidence="2">
    <location>
        <begin position="225"/>
        <end position="257"/>
    </location>
</feature>
<comment type="caution">
    <text evidence="4">The sequence shown here is derived from an EMBL/GenBank/DDBJ whole genome shotgun (WGS) entry which is preliminary data.</text>
</comment>
<dbReference type="RefSeq" id="XP_040742455.1">
    <property type="nucleotide sequence ID" value="XM_040883910.1"/>
</dbReference>
<dbReference type="SMART" id="SM00292">
    <property type="entry name" value="BRCT"/>
    <property type="match status" value="2"/>
</dbReference>
<dbReference type="GO" id="GO:0033314">
    <property type="term" value="P:mitotic DNA replication checkpoint signaling"/>
    <property type="evidence" value="ECO:0007669"/>
    <property type="project" value="TreeGrafter"/>
</dbReference>
<gene>
    <name evidence="4" type="ORF">DL89DRAFT_181921</name>
</gene>
<evidence type="ECO:0000256" key="2">
    <source>
        <dbReference type="SAM" id="MobiDB-lite"/>
    </source>
</evidence>
<dbReference type="PANTHER" id="PTHR13561:SF20">
    <property type="entry name" value="DNA TOPOISOMERASE 2-BINDING PROTEIN 1"/>
    <property type="match status" value="1"/>
</dbReference>
<dbReference type="InterPro" id="IPR036420">
    <property type="entry name" value="BRCT_dom_sf"/>
</dbReference>
<evidence type="ECO:0000313" key="4">
    <source>
        <dbReference type="EMBL" id="ORX68673.1"/>
    </source>
</evidence>
<protein>
    <recommendedName>
        <fullName evidence="3">BRCT domain-containing protein</fullName>
    </recommendedName>
</protein>
<dbReference type="OrthoDB" id="251770at2759"/>
<proteinExistence type="predicted"/>
<dbReference type="GO" id="GO:0007095">
    <property type="term" value="P:mitotic G2 DNA damage checkpoint signaling"/>
    <property type="evidence" value="ECO:0007669"/>
    <property type="project" value="TreeGrafter"/>
</dbReference>
<dbReference type="InterPro" id="IPR059215">
    <property type="entry name" value="BRCT2_TopBP1-like"/>
</dbReference>
<keyword evidence="1" id="KW-0677">Repeat</keyword>
<dbReference type="STRING" id="61395.A0A1Y1W546"/>
<accession>A0A1Y1W546</accession>
<feature type="domain" description="BRCT" evidence="3">
    <location>
        <begin position="162"/>
        <end position="218"/>
    </location>
</feature>
<dbReference type="Pfam" id="PF12738">
    <property type="entry name" value="PTCB-BRCT"/>
    <property type="match status" value="1"/>
</dbReference>
<dbReference type="SUPFAM" id="SSF52113">
    <property type="entry name" value="BRCT domain"/>
    <property type="match status" value="2"/>
</dbReference>
<sequence length="307" mass="33955">MPAEFQLLKGFCISCSGFNVNEKNDIHRRVDQLGGKTCTGLTTSVTQLVMKTIDAQSKKYRASEKASIPVVSLDFITECEYEASRRRKTVYDEDDVAGIVSEITERARLSPFAGCRICTTGFSVEQREEIKRLVTTRIDHNDILYKNYADGQLEILTIGGLGSYHGELTPDCTHLIAASLTGQKCKYGRLWDVSIVSFEWFRKSVATGFRQDESKFALVSRAPESPSQTPGSQGQRTPQSAMRSDSMQPSMVPQTRASDVEPDFSFCSDADSRPVTRNRTAAGSMTTDSYDLPPGLTGPLDIDDDEL</sequence>
<name>A0A1Y1W546_9FUNG</name>
<dbReference type="InterPro" id="IPR001357">
    <property type="entry name" value="BRCT_dom"/>
</dbReference>
<keyword evidence="5" id="KW-1185">Reference proteome</keyword>
<dbReference type="EMBL" id="MCFD01000009">
    <property type="protein sequence ID" value="ORX68673.1"/>
    <property type="molecule type" value="Genomic_DNA"/>
</dbReference>
<dbReference type="AlphaFoldDB" id="A0A1Y1W546"/>
<dbReference type="PROSITE" id="PS50172">
    <property type="entry name" value="BRCT"/>
    <property type="match status" value="2"/>
</dbReference>
<dbReference type="GO" id="GO:0006270">
    <property type="term" value="P:DNA replication initiation"/>
    <property type="evidence" value="ECO:0007669"/>
    <property type="project" value="TreeGrafter"/>
</dbReference>
<evidence type="ECO:0000256" key="1">
    <source>
        <dbReference type="ARBA" id="ARBA00022737"/>
    </source>
</evidence>
<dbReference type="Pfam" id="PF00533">
    <property type="entry name" value="BRCT"/>
    <property type="match status" value="1"/>
</dbReference>
<evidence type="ECO:0000259" key="3">
    <source>
        <dbReference type="PROSITE" id="PS50172"/>
    </source>
</evidence>
<dbReference type="CDD" id="cd00027">
    <property type="entry name" value="BRCT"/>
    <property type="match status" value="1"/>
</dbReference>
<feature type="region of interest" description="Disordered" evidence="2">
    <location>
        <begin position="220"/>
        <end position="307"/>
    </location>
</feature>
<feature type="compositionally biased region" description="Polar residues" evidence="2">
    <location>
        <begin position="275"/>
        <end position="289"/>
    </location>
</feature>
<evidence type="ECO:0000313" key="5">
    <source>
        <dbReference type="Proteomes" id="UP000193922"/>
    </source>
</evidence>
<dbReference type="Gene3D" id="3.40.50.10190">
    <property type="entry name" value="BRCT domain"/>
    <property type="match status" value="2"/>
</dbReference>